<evidence type="ECO:0000313" key="9">
    <source>
        <dbReference type="EMBL" id="EAU46065.1"/>
    </source>
</evidence>
<dbReference type="Pfam" id="PF13506">
    <property type="entry name" value="Glyco_transf_21"/>
    <property type="match status" value="1"/>
</dbReference>
<dbReference type="PANTHER" id="PTHR12726:SF0">
    <property type="entry name" value="CERAMIDE GLUCOSYLTRANSFERASE"/>
    <property type="match status" value="1"/>
</dbReference>
<dbReference type="SUPFAM" id="SSF53448">
    <property type="entry name" value="Nucleotide-diphospho-sugar transferases"/>
    <property type="match status" value="1"/>
</dbReference>
<sequence length="378" mass="40872">MTDLLVSALGAILAVTVAAHLLSALLAAWRYRQRSVAPADDTELPYISLVRPVCGLDTFDRETLGSSFRQDYPRYEILFCAPSETDASVPLVRQLIAENPQVEATLLFGETPISGNPKLNNLHKGYREARGEWLAMTDSNLLLPPDYLRTLITTWRSDTGLVSSPPAGIRPGNFWGAVECAFLNSSQGRWQLAADSLGLGFAQGKTLFWHRDILEAGGGLPALGRNLAEDVASTKLVRAQGKRVRLTPKLFAQPIGSRHARAVWDRQLRWSKVRRDGFALIFCAEIAQGPLLPLAATLGLVATGAAPLAALPALPALWYGAEIALARLAGWPAGLRDLAAMMMRDALLPALWVATWTGRGFTWRGTDMAPAEAAGAAE</sequence>
<dbReference type="RefSeq" id="WP_007793816.1">
    <property type="nucleotide sequence ID" value="NZ_DS022276.1"/>
</dbReference>
<reference evidence="9 10" key="1">
    <citation type="journal article" date="2010" name="J. Bacteriol.">
        <title>Genome sequences of Pelagibaca bermudensis HTCC2601T and Maritimibacter alkaliphilus HTCC2654T, the type strains of two marine Roseobacter genera.</title>
        <authorList>
            <person name="Thrash J.C."/>
            <person name="Cho J.C."/>
            <person name="Ferriera S."/>
            <person name="Johnson J."/>
            <person name="Vergin K.L."/>
            <person name="Giovannoni S.J."/>
        </authorList>
    </citation>
    <scope>NUCLEOTIDE SEQUENCE [LARGE SCALE GENOMIC DNA]</scope>
    <source>
        <strain evidence="10">DSM 26914 / JCM 13377 / KCTC 12554 / HTCC2601</strain>
    </source>
</reference>
<dbReference type="OrthoDB" id="9814255at2"/>
<dbReference type="GO" id="GO:0008120">
    <property type="term" value="F:ceramide glucosyltransferase activity"/>
    <property type="evidence" value="ECO:0007669"/>
    <property type="project" value="TreeGrafter"/>
</dbReference>
<evidence type="ECO:0000256" key="1">
    <source>
        <dbReference type="ARBA" id="ARBA00004141"/>
    </source>
</evidence>
<dbReference type="STRING" id="314265.R2601_11359"/>
<dbReference type="AlphaFoldDB" id="Q0FPG3"/>
<dbReference type="InterPro" id="IPR025993">
    <property type="entry name" value="Ceramide_glucosylTrfase"/>
</dbReference>
<comment type="caution">
    <text evidence="9">The sequence shown here is derived from an EMBL/GenBank/DDBJ whole genome shotgun (WGS) entry which is preliminary data.</text>
</comment>
<dbReference type="GO" id="GO:0016020">
    <property type="term" value="C:membrane"/>
    <property type="evidence" value="ECO:0007669"/>
    <property type="project" value="UniProtKB-SubCell"/>
</dbReference>
<evidence type="ECO:0000256" key="7">
    <source>
        <dbReference type="ARBA" id="ARBA00022989"/>
    </source>
</evidence>
<dbReference type="GO" id="GO:0006679">
    <property type="term" value="P:glucosylceramide biosynthetic process"/>
    <property type="evidence" value="ECO:0007669"/>
    <property type="project" value="TreeGrafter"/>
</dbReference>
<evidence type="ECO:0000256" key="8">
    <source>
        <dbReference type="ARBA" id="ARBA00023136"/>
    </source>
</evidence>
<dbReference type="EMBL" id="AATQ01000018">
    <property type="protein sequence ID" value="EAU46065.1"/>
    <property type="molecule type" value="Genomic_DNA"/>
</dbReference>
<keyword evidence="8" id="KW-0472">Membrane</keyword>
<organism evidence="9 10">
    <name type="scientific">Salipiger bermudensis (strain DSM 26914 / JCM 13377 / KCTC 12554 / HTCC2601)</name>
    <name type="common">Pelagibaca bermudensis</name>
    <dbReference type="NCBI Taxonomy" id="314265"/>
    <lineage>
        <taxon>Bacteria</taxon>
        <taxon>Pseudomonadati</taxon>
        <taxon>Pseudomonadota</taxon>
        <taxon>Alphaproteobacteria</taxon>
        <taxon>Rhodobacterales</taxon>
        <taxon>Roseobacteraceae</taxon>
        <taxon>Salipiger</taxon>
    </lineage>
</organism>
<evidence type="ECO:0000256" key="4">
    <source>
        <dbReference type="ARBA" id="ARBA00022676"/>
    </source>
</evidence>
<dbReference type="eggNOG" id="COG1215">
    <property type="taxonomic scope" value="Bacteria"/>
</dbReference>
<gene>
    <name evidence="9" type="ORF">R2601_11359</name>
</gene>
<keyword evidence="4" id="KW-0328">Glycosyltransferase</keyword>
<comment type="pathway">
    <text evidence="3">Sphingolipid metabolism.</text>
</comment>
<protein>
    <submittedName>
        <fullName evidence="9">Putative ceramide glucosyltransferase</fullName>
    </submittedName>
</protein>
<evidence type="ECO:0000313" key="10">
    <source>
        <dbReference type="Proteomes" id="UP000006230"/>
    </source>
</evidence>
<dbReference type="HOGENOM" id="CLU_030898_2_1_5"/>
<comment type="subcellular location">
    <subcellularLocation>
        <location evidence="1">Membrane</location>
        <topology evidence="1">Multi-pass membrane protein</topology>
    </subcellularLocation>
</comment>
<evidence type="ECO:0000256" key="6">
    <source>
        <dbReference type="ARBA" id="ARBA00022692"/>
    </source>
</evidence>
<accession>Q0FPG3</accession>
<dbReference type="InterPro" id="IPR029044">
    <property type="entry name" value="Nucleotide-diphossugar_trans"/>
</dbReference>
<evidence type="ECO:0000256" key="2">
    <source>
        <dbReference type="ARBA" id="ARBA00004760"/>
    </source>
</evidence>
<keyword evidence="6" id="KW-0812">Transmembrane</keyword>
<proteinExistence type="predicted"/>
<keyword evidence="5 9" id="KW-0808">Transferase</keyword>
<keyword evidence="7" id="KW-1133">Transmembrane helix</keyword>
<dbReference type="CDD" id="cd02520">
    <property type="entry name" value="Glucosylceramide_synthase"/>
    <property type="match status" value="1"/>
</dbReference>
<dbReference type="PANTHER" id="PTHR12726">
    <property type="entry name" value="CERAMIDE GLUCOSYLTRANSFERASE"/>
    <property type="match status" value="1"/>
</dbReference>
<comment type="pathway">
    <text evidence="2">Lipid metabolism; sphingolipid metabolism.</text>
</comment>
<keyword evidence="10" id="KW-1185">Reference proteome</keyword>
<dbReference type="Proteomes" id="UP000006230">
    <property type="component" value="Unassembled WGS sequence"/>
</dbReference>
<dbReference type="Gene3D" id="3.90.550.10">
    <property type="entry name" value="Spore Coat Polysaccharide Biosynthesis Protein SpsA, Chain A"/>
    <property type="match status" value="1"/>
</dbReference>
<name>Q0FPG3_SALBH</name>
<evidence type="ECO:0000256" key="5">
    <source>
        <dbReference type="ARBA" id="ARBA00022679"/>
    </source>
</evidence>
<evidence type="ECO:0000256" key="3">
    <source>
        <dbReference type="ARBA" id="ARBA00004991"/>
    </source>
</evidence>